<feature type="transmembrane region" description="Helical" evidence="8">
    <location>
        <begin position="423"/>
        <end position="445"/>
    </location>
</feature>
<feature type="transmembrane region" description="Helical" evidence="8">
    <location>
        <begin position="91"/>
        <end position="116"/>
    </location>
</feature>
<keyword evidence="10" id="KW-1185">Reference proteome</keyword>
<accession>A0A4R2QQ46</accession>
<dbReference type="PANTHER" id="PTHR32024">
    <property type="entry name" value="TRK SYSTEM POTASSIUM UPTAKE PROTEIN TRKG-RELATED"/>
    <property type="match status" value="1"/>
</dbReference>
<dbReference type="GO" id="GO:0005886">
    <property type="term" value="C:plasma membrane"/>
    <property type="evidence" value="ECO:0007669"/>
    <property type="project" value="UniProtKB-SubCell"/>
</dbReference>
<sequence length="462" mass="49594">MATRYEQHDGSRIRRMARKLLPSGGHPARAVMAGFATAIAIGTVLLMLPISSNDGTATDLVGALFTATSAVCLTGLTIYDTGDHWSEFGHVVIACLVQLGGLGIMTVASLLGLLVARRFGLRMQLSAQRETKALRLGELRAVVAGVIKFSLIFEFIIACILTGRFFFGYEHSLGKALYEGVFHAISAFNNAGFALYSDSMTRFVDDPWIAIPIPVAVIVGGLGFPVWFEIGRRLRGRVLWSMHTKITVLTSAVLLVFAFSFITIAEWSNEQTMGPLSVPGKLLAGFFAGTMPRSAGFNSIEIGEMHSSSLLLQDVLMFIGGGSASTAGGIKVTTFALLAFVIYAELRGRSSVHVFGRKLAASVQRQALTIALLTVGLVMITTLTLLTMTDFEFEKVLFEAISATCTVGLSTGITPDLPPAAHVVMSLLMFAGRIGPITLGAALALRDRPRRYELPEERALLG</sequence>
<proteinExistence type="predicted"/>
<keyword evidence="6" id="KW-0406">Ion transport</keyword>
<evidence type="ECO:0000256" key="8">
    <source>
        <dbReference type="SAM" id="Phobius"/>
    </source>
</evidence>
<dbReference type="EMBL" id="SLXQ01000006">
    <property type="protein sequence ID" value="TCP51853.1"/>
    <property type="molecule type" value="Genomic_DNA"/>
</dbReference>
<protein>
    <submittedName>
        <fullName evidence="9">Potassium uptake TrkH family protein</fullName>
    </submittedName>
</protein>
<feature type="transmembrane region" description="Helical" evidence="8">
    <location>
        <begin position="30"/>
        <end position="48"/>
    </location>
</feature>
<dbReference type="PANTHER" id="PTHR32024:SF1">
    <property type="entry name" value="KTR SYSTEM POTASSIUM UPTAKE PROTEIN B"/>
    <property type="match status" value="1"/>
</dbReference>
<feature type="transmembrane region" description="Helical" evidence="8">
    <location>
        <begin position="208"/>
        <end position="228"/>
    </location>
</feature>
<organism evidence="9 10">
    <name type="scientific">Tamaricihabitans halophyticus</name>
    <dbReference type="NCBI Taxonomy" id="1262583"/>
    <lineage>
        <taxon>Bacteria</taxon>
        <taxon>Bacillati</taxon>
        <taxon>Actinomycetota</taxon>
        <taxon>Actinomycetes</taxon>
        <taxon>Pseudonocardiales</taxon>
        <taxon>Pseudonocardiaceae</taxon>
        <taxon>Tamaricihabitans</taxon>
    </lineage>
</organism>
<evidence type="ECO:0000256" key="1">
    <source>
        <dbReference type="ARBA" id="ARBA00004651"/>
    </source>
</evidence>
<dbReference type="Proteomes" id="UP000294911">
    <property type="component" value="Unassembled WGS sequence"/>
</dbReference>
<keyword evidence="7 8" id="KW-0472">Membrane</keyword>
<evidence type="ECO:0000256" key="4">
    <source>
        <dbReference type="ARBA" id="ARBA00022692"/>
    </source>
</evidence>
<evidence type="ECO:0000256" key="3">
    <source>
        <dbReference type="ARBA" id="ARBA00022475"/>
    </source>
</evidence>
<comment type="subcellular location">
    <subcellularLocation>
        <location evidence="1">Cell membrane</location>
        <topology evidence="1">Multi-pass membrane protein</topology>
    </subcellularLocation>
</comment>
<feature type="transmembrane region" description="Helical" evidence="8">
    <location>
        <begin position="315"/>
        <end position="346"/>
    </location>
</feature>
<feature type="transmembrane region" description="Helical" evidence="8">
    <location>
        <begin position="137"/>
        <end position="167"/>
    </location>
</feature>
<dbReference type="Pfam" id="PF02386">
    <property type="entry name" value="TrkH"/>
    <property type="match status" value="1"/>
</dbReference>
<evidence type="ECO:0000256" key="2">
    <source>
        <dbReference type="ARBA" id="ARBA00022448"/>
    </source>
</evidence>
<evidence type="ECO:0000256" key="7">
    <source>
        <dbReference type="ARBA" id="ARBA00023136"/>
    </source>
</evidence>
<dbReference type="InterPro" id="IPR003445">
    <property type="entry name" value="Cat_transpt"/>
</dbReference>
<evidence type="ECO:0000256" key="6">
    <source>
        <dbReference type="ARBA" id="ARBA00023065"/>
    </source>
</evidence>
<feature type="transmembrane region" description="Helical" evidence="8">
    <location>
        <begin position="367"/>
        <end position="388"/>
    </location>
</feature>
<feature type="transmembrane region" description="Helical" evidence="8">
    <location>
        <begin position="248"/>
        <end position="267"/>
    </location>
</feature>
<evidence type="ECO:0000313" key="9">
    <source>
        <dbReference type="EMBL" id="TCP51853.1"/>
    </source>
</evidence>
<name>A0A4R2QQ46_9PSEU</name>
<keyword evidence="4 8" id="KW-0812">Transmembrane</keyword>
<dbReference type="AlphaFoldDB" id="A0A4R2QQ46"/>
<keyword evidence="5 8" id="KW-1133">Transmembrane helix</keyword>
<dbReference type="GO" id="GO:0008324">
    <property type="term" value="F:monoatomic cation transmembrane transporter activity"/>
    <property type="evidence" value="ECO:0007669"/>
    <property type="project" value="InterPro"/>
</dbReference>
<keyword evidence="2" id="KW-0813">Transport</keyword>
<keyword evidence="3" id="KW-1003">Cell membrane</keyword>
<dbReference type="GO" id="GO:0030001">
    <property type="term" value="P:metal ion transport"/>
    <property type="evidence" value="ECO:0007669"/>
    <property type="project" value="UniProtKB-ARBA"/>
</dbReference>
<gene>
    <name evidence="9" type="ORF">EV191_10617</name>
</gene>
<reference evidence="9 10" key="1">
    <citation type="submission" date="2019-03" db="EMBL/GenBank/DDBJ databases">
        <title>Genomic Encyclopedia of Type Strains, Phase IV (KMG-IV): sequencing the most valuable type-strain genomes for metagenomic binning, comparative biology and taxonomic classification.</title>
        <authorList>
            <person name="Goeker M."/>
        </authorList>
    </citation>
    <scope>NUCLEOTIDE SEQUENCE [LARGE SCALE GENOMIC DNA]</scope>
    <source>
        <strain evidence="9 10">DSM 45765</strain>
    </source>
</reference>
<evidence type="ECO:0000313" key="10">
    <source>
        <dbReference type="Proteomes" id="UP000294911"/>
    </source>
</evidence>
<evidence type="ECO:0000256" key="5">
    <source>
        <dbReference type="ARBA" id="ARBA00022989"/>
    </source>
</evidence>
<comment type="caution">
    <text evidence="9">The sequence shown here is derived from an EMBL/GenBank/DDBJ whole genome shotgun (WGS) entry which is preliminary data.</text>
</comment>
<feature type="transmembrane region" description="Helical" evidence="8">
    <location>
        <begin position="60"/>
        <end position="79"/>
    </location>
</feature>